<dbReference type="Proteomes" id="UP000694424">
    <property type="component" value="Unplaced"/>
</dbReference>
<dbReference type="PRINTS" id="PR00237">
    <property type="entry name" value="GPCRRHODOPSN"/>
</dbReference>
<comment type="subcellular location">
    <subcellularLocation>
        <location evidence="1">Membrane</location>
        <topology evidence="1">Multi-pass membrane protein</topology>
    </subcellularLocation>
</comment>
<keyword evidence="3 8" id="KW-1133">Transmembrane helix</keyword>
<feature type="transmembrane region" description="Helical" evidence="8">
    <location>
        <begin position="20"/>
        <end position="46"/>
    </location>
</feature>
<dbReference type="GO" id="GO:0016020">
    <property type="term" value="C:membrane"/>
    <property type="evidence" value="ECO:0007669"/>
    <property type="project" value="UniProtKB-SubCell"/>
</dbReference>
<dbReference type="InterPro" id="IPR050125">
    <property type="entry name" value="GPCR_opsins"/>
</dbReference>
<name>A0A8B9QD47_APTOW</name>
<reference evidence="10" key="2">
    <citation type="submission" date="2025-09" db="UniProtKB">
        <authorList>
            <consortium name="Ensembl"/>
        </authorList>
    </citation>
    <scope>IDENTIFICATION</scope>
</reference>
<dbReference type="SUPFAM" id="SSF81321">
    <property type="entry name" value="Family A G protein-coupled receptor-like"/>
    <property type="match status" value="1"/>
</dbReference>
<feature type="transmembrane region" description="Helical" evidence="8">
    <location>
        <begin position="160"/>
        <end position="186"/>
    </location>
</feature>
<dbReference type="GO" id="GO:0004930">
    <property type="term" value="F:G protein-coupled receptor activity"/>
    <property type="evidence" value="ECO:0007669"/>
    <property type="project" value="UniProtKB-KW"/>
</dbReference>
<evidence type="ECO:0000256" key="4">
    <source>
        <dbReference type="ARBA" id="ARBA00023040"/>
    </source>
</evidence>
<feature type="domain" description="G-protein coupled receptors family 1 profile" evidence="9">
    <location>
        <begin position="37"/>
        <end position="233"/>
    </location>
</feature>
<keyword evidence="4" id="KW-0297">G-protein coupled receptor</keyword>
<evidence type="ECO:0000256" key="1">
    <source>
        <dbReference type="ARBA" id="ARBA00004141"/>
    </source>
</evidence>
<feature type="transmembrane region" description="Helical" evidence="8">
    <location>
        <begin position="213"/>
        <end position="240"/>
    </location>
</feature>
<dbReference type="InterPro" id="IPR017452">
    <property type="entry name" value="GPCR_Rhodpsn_7TM"/>
</dbReference>
<evidence type="ECO:0000259" key="9">
    <source>
        <dbReference type="PROSITE" id="PS50262"/>
    </source>
</evidence>
<dbReference type="PROSITE" id="PS50262">
    <property type="entry name" value="G_PROTEIN_RECEP_F1_2"/>
    <property type="match status" value="1"/>
</dbReference>
<keyword evidence="5 8" id="KW-0472">Membrane</keyword>
<organism evidence="10 11">
    <name type="scientific">Apteryx owenii</name>
    <name type="common">Little spotted kiwi</name>
    <dbReference type="NCBI Taxonomy" id="8824"/>
    <lineage>
        <taxon>Eukaryota</taxon>
        <taxon>Metazoa</taxon>
        <taxon>Chordata</taxon>
        <taxon>Craniata</taxon>
        <taxon>Vertebrata</taxon>
        <taxon>Euteleostomi</taxon>
        <taxon>Archelosauria</taxon>
        <taxon>Archosauria</taxon>
        <taxon>Dinosauria</taxon>
        <taxon>Saurischia</taxon>
        <taxon>Theropoda</taxon>
        <taxon>Coelurosauria</taxon>
        <taxon>Aves</taxon>
        <taxon>Palaeognathae</taxon>
        <taxon>Apterygiformes</taxon>
        <taxon>Apterygidae</taxon>
        <taxon>Apteryx</taxon>
    </lineage>
</organism>
<feature type="transmembrane region" description="Helical" evidence="8">
    <location>
        <begin position="115"/>
        <end position="140"/>
    </location>
</feature>
<dbReference type="Gene3D" id="1.20.1070.10">
    <property type="entry name" value="Rhodopsin 7-helix transmembrane proteins"/>
    <property type="match status" value="1"/>
</dbReference>
<keyword evidence="6" id="KW-0675">Receptor</keyword>
<evidence type="ECO:0000256" key="3">
    <source>
        <dbReference type="ARBA" id="ARBA00022989"/>
    </source>
</evidence>
<reference evidence="10" key="1">
    <citation type="submission" date="2025-08" db="UniProtKB">
        <authorList>
            <consortium name="Ensembl"/>
        </authorList>
    </citation>
    <scope>IDENTIFICATION</scope>
</reference>
<evidence type="ECO:0000256" key="7">
    <source>
        <dbReference type="ARBA" id="ARBA00023224"/>
    </source>
</evidence>
<keyword evidence="11" id="KW-1185">Reference proteome</keyword>
<evidence type="ECO:0000313" key="11">
    <source>
        <dbReference type="Proteomes" id="UP000694424"/>
    </source>
</evidence>
<dbReference type="Ensembl" id="ENSAOWT00000027359.1">
    <property type="protein sequence ID" value="ENSAOWP00000024161.1"/>
    <property type="gene ID" value="ENSAOWG00000016313.1"/>
</dbReference>
<dbReference type="PANTHER" id="PTHR24240">
    <property type="entry name" value="OPSIN"/>
    <property type="match status" value="1"/>
</dbReference>
<dbReference type="Pfam" id="PF00001">
    <property type="entry name" value="7tm_1"/>
    <property type="match status" value="2"/>
</dbReference>
<evidence type="ECO:0000256" key="2">
    <source>
        <dbReference type="ARBA" id="ARBA00022692"/>
    </source>
</evidence>
<proteinExistence type="predicted"/>
<evidence type="ECO:0000256" key="8">
    <source>
        <dbReference type="SAM" id="Phobius"/>
    </source>
</evidence>
<dbReference type="InterPro" id="IPR000276">
    <property type="entry name" value="GPCR_Rhodpsn"/>
</dbReference>
<dbReference type="AlphaFoldDB" id="A0A8B9QD47"/>
<evidence type="ECO:0000313" key="10">
    <source>
        <dbReference type="Ensembl" id="ENSAOWP00000024161.1"/>
    </source>
</evidence>
<keyword evidence="7" id="KW-0807">Transducer</keyword>
<evidence type="ECO:0000256" key="6">
    <source>
        <dbReference type="ARBA" id="ARBA00023170"/>
    </source>
</evidence>
<evidence type="ECO:0000256" key="5">
    <source>
        <dbReference type="ARBA" id="ARBA00023136"/>
    </source>
</evidence>
<protein>
    <submittedName>
        <fullName evidence="10">Opsin 4</fullName>
    </submittedName>
</protein>
<keyword evidence="2 8" id="KW-0812">Transmembrane</keyword>
<feature type="transmembrane region" description="Helical" evidence="8">
    <location>
        <begin position="325"/>
        <end position="340"/>
    </location>
</feature>
<accession>A0A8B9QD47</accession>
<sequence length="359" mass="40854">MTAQDVPRAFPMVDVPDHAHYTTGAVILTVGITGTLGNFLVIYAFCRSRSLQTPANIFITNLAISDFLISITQSPIFFTNSLHKHWIFGEKGYELYAFCRALFDITSMITLTKKALIILVGVWLYSLAWSLPPFFGWSAYVPEGLLTSCSWDYITFTPSVRAYTMLLFCFVFFIPLIAIIYSYIFIFEAIKKANKSVQTFGCKHGNREMAKTALIVILLYVISWSPYSVVALVVFAGVIMNVSAKKYLVKAQSVKLGQPPTPTHGPDSLFFLHFFYLHKSIYFLVLHQTAEIPYKYKQHQIRQYIFVLGSFLVLDLKILNINHPSVSFIYLIASILYSIFNRNTIINTVHVHSLIPHYC</sequence>